<evidence type="ECO:0000256" key="2">
    <source>
        <dbReference type="ARBA" id="ARBA00022737"/>
    </source>
</evidence>
<evidence type="ECO:0000256" key="1">
    <source>
        <dbReference type="ARBA" id="ARBA00022574"/>
    </source>
</evidence>
<dbReference type="OrthoDB" id="10255582at2759"/>
<dbReference type="Proteomes" id="UP000053766">
    <property type="component" value="Unassembled WGS sequence"/>
</dbReference>
<name>A0A0D8XBR9_DICVI</name>
<dbReference type="STRING" id="29172.A0A0D8XBR9"/>
<feature type="domain" description="IFT122 second beta-propeller" evidence="3">
    <location>
        <begin position="79"/>
        <end position="113"/>
    </location>
</feature>
<keyword evidence="5" id="KW-1185">Reference proteome</keyword>
<reference evidence="4 5" key="1">
    <citation type="submission" date="2013-11" db="EMBL/GenBank/DDBJ databases">
        <title>Draft genome of the bovine lungworm Dictyocaulus viviparus.</title>
        <authorList>
            <person name="Mitreva M."/>
        </authorList>
    </citation>
    <scope>NUCLEOTIDE SEQUENCE [LARGE SCALE GENOMIC DNA]</scope>
    <source>
        <strain evidence="4 5">HannoverDv2000</strain>
    </source>
</reference>
<dbReference type="PANTHER" id="PTHR12764:SF4">
    <property type="entry name" value="INTRAFLAGELLAR TRANSPORT PROTEIN 122 HOMOLOG"/>
    <property type="match status" value="1"/>
</dbReference>
<evidence type="ECO:0000313" key="4">
    <source>
        <dbReference type="EMBL" id="KJH39916.1"/>
    </source>
</evidence>
<keyword evidence="2" id="KW-0677">Repeat</keyword>
<dbReference type="GO" id="GO:0061512">
    <property type="term" value="P:protein localization to cilium"/>
    <property type="evidence" value="ECO:0007669"/>
    <property type="project" value="TreeGrafter"/>
</dbReference>
<dbReference type="GO" id="GO:0030991">
    <property type="term" value="C:intraciliary transport particle A"/>
    <property type="evidence" value="ECO:0007669"/>
    <property type="project" value="TreeGrafter"/>
</dbReference>
<dbReference type="PANTHER" id="PTHR12764">
    <property type="entry name" value="WD REPEAT DOMAIN-RELATED"/>
    <property type="match status" value="1"/>
</dbReference>
<keyword evidence="1" id="KW-0853">WD repeat</keyword>
<sequence length="113" mass="12822">LDTEKTKLVRNLLRNIHVIEPAVDEISRSILGTEIGTVAQMDTWVWCVRVRPVSNPSTVVVGCVDGTIACYNLMFSTIHGLHKDRYAFRDNMTDVVVQHLVHHTMTRIPCHDL</sequence>
<organism evidence="4 5">
    <name type="scientific">Dictyocaulus viviparus</name>
    <name type="common">Bovine lungworm</name>
    <dbReference type="NCBI Taxonomy" id="29172"/>
    <lineage>
        <taxon>Eukaryota</taxon>
        <taxon>Metazoa</taxon>
        <taxon>Ecdysozoa</taxon>
        <taxon>Nematoda</taxon>
        <taxon>Chromadorea</taxon>
        <taxon>Rhabditida</taxon>
        <taxon>Rhabditina</taxon>
        <taxon>Rhabditomorpha</taxon>
        <taxon>Strongyloidea</taxon>
        <taxon>Metastrongylidae</taxon>
        <taxon>Dictyocaulus</taxon>
    </lineage>
</organism>
<dbReference type="GO" id="GO:1905515">
    <property type="term" value="P:non-motile cilium assembly"/>
    <property type="evidence" value="ECO:0007669"/>
    <property type="project" value="TreeGrafter"/>
</dbReference>
<evidence type="ECO:0000313" key="5">
    <source>
        <dbReference type="Proteomes" id="UP000053766"/>
    </source>
</evidence>
<feature type="non-terminal residue" evidence="4">
    <location>
        <position position="113"/>
    </location>
</feature>
<dbReference type="InterPro" id="IPR039857">
    <property type="entry name" value="Ift122/121"/>
</dbReference>
<dbReference type="GO" id="GO:0035721">
    <property type="term" value="P:intraciliary retrograde transport"/>
    <property type="evidence" value="ECO:0007669"/>
    <property type="project" value="TreeGrafter"/>
</dbReference>
<dbReference type="GO" id="GO:0097730">
    <property type="term" value="C:non-motile cilium"/>
    <property type="evidence" value="ECO:0007669"/>
    <property type="project" value="TreeGrafter"/>
</dbReference>
<dbReference type="AlphaFoldDB" id="A0A0D8XBR9"/>
<feature type="non-terminal residue" evidence="4">
    <location>
        <position position="1"/>
    </location>
</feature>
<evidence type="ECO:0000259" key="3">
    <source>
        <dbReference type="Pfam" id="PF23377"/>
    </source>
</evidence>
<dbReference type="Pfam" id="PF23377">
    <property type="entry name" value="Beta-prop_IFT122_2nd"/>
    <property type="match status" value="1"/>
</dbReference>
<protein>
    <recommendedName>
        <fullName evidence="3">IFT122 second beta-propeller domain-containing protein</fullName>
    </recommendedName>
</protein>
<dbReference type="EMBL" id="KN719269">
    <property type="protein sequence ID" value="KJH39916.1"/>
    <property type="molecule type" value="Genomic_DNA"/>
</dbReference>
<reference evidence="5" key="2">
    <citation type="journal article" date="2016" name="Sci. Rep.">
        <title>Dictyocaulus viviparus genome, variome and transcriptome elucidate lungworm biology and support future intervention.</title>
        <authorList>
            <person name="McNulty S.N."/>
            <person name="Strube C."/>
            <person name="Rosa B.A."/>
            <person name="Martin J.C."/>
            <person name="Tyagi R."/>
            <person name="Choi Y.J."/>
            <person name="Wang Q."/>
            <person name="Hallsworth Pepin K."/>
            <person name="Zhang X."/>
            <person name="Ozersky P."/>
            <person name="Wilson R.K."/>
            <person name="Sternberg P.W."/>
            <person name="Gasser R.B."/>
            <person name="Mitreva M."/>
        </authorList>
    </citation>
    <scope>NUCLEOTIDE SEQUENCE [LARGE SCALE GENOMIC DNA]</scope>
    <source>
        <strain evidence="5">HannoverDv2000</strain>
    </source>
</reference>
<gene>
    <name evidence="4" type="ORF">DICVIV_14180</name>
</gene>
<accession>A0A0D8XBR9</accession>
<dbReference type="InterPro" id="IPR056152">
    <property type="entry name" value="Beta-prop_IFT122_2nd"/>
</dbReference>
<proteinExistence type="predicted"/>